<dbReference type="EMBL" id="QTSX02001011">
    <property type="protein sequence ID" value="KAJ9083407.1"/>
    <property type="molecule type" value="Genomic_DNA"/>
</dbReference>
<evidence type="ECO:0000313" key="2">
    <source>
        <dbReference type="Proteomes" id="UP001165960"/>
    </source>
</evidence>
<proteinExistence type="predicted"/>
<comment type="caution">
    <text evidence="1">The sequence shown here is derived from an EMBL/GenBank/DDBJ whole genome shotgun (WGS) entry which is preliminary data.</text>
</comment>
<protein>
    <submittedName>
        <fullName evidence="1">Uncharacterized protein</fullName>
    </submittedName>
</protein>
<dbReference type="Proteomes" id="UP001165960">
    <property type="component" value="Unassembled WGS sequence"/>
</dbReference>
<name>A0ACC2U992_9FUNG</name>
<sequence>MKASCYQTENALIQTVTTISTRFIDTIIINGISVIKPNSKATQEERNNKTSSNNEKPADDQKSTDGTSSNDKKSTYDQKAINEVSADDENNINKPNEKQKGTEGSSDVTENNVALDKEQGLSLDTPEEFEQEFSILVKNIYAKGKRKPPALNLQSSECESSQACSSQSKESKSQDGSESTRTAITTITSTTTQSIPDQKLLPRLVAPNALIRISSEPKLDANKNKPNNTQARYEKKPPQDSSAYGDKTTTLPSPSKLQQKRKCLPNRNKDIRELKPEELKAYIDAIKEDFIELISVLRFNELLNAFPDPAMVQDHFLLFLPIAQLLSYLQSSCRVDLVMSR</sequence>
<gene>
    <name evidence="1" type="ORF">DSO57_1035017</name>
</gene>
<evidence type="ECO:0000313" key="1">
    <source>
        <dbReference type="EMBL" id="KAJ9083407.1"/>
    </source>
</evidence>
<reference evidence="1" key="1">
    <citation type="submission" date="2022-04" db="EMBL/GenBank/DDBJ databases">
        <title>Genome of the entomopathogenic fungus Entomophthora muscae.</title>
        <authorList>
            <person name="Elya C."/>
            <person name="Lovett B.R."/>
            <person name="Lee E."/>
            <person name="Macias A.M."/>
            <person name="Hajek A.E."/>
            <person name="De Bivort B.L."/>
            <person name="Kasson M.T."/>
            <person name="De Fine Licht H.H."/>
            <person name="Stajich J.E."/>
        </authorList>
    </citation>
    <scope>NUCLEOTIDE SEQUENCE</scope>
    <source>
        <strain evidence="1">Berkeley</strain>
    </source>
</reference>
<accession>A0ACC2U992</accession>
<keyword evidence="2" id="KW-1185">Reference proteome</keyword>
<organism evidence="1 2">
    <name type="scientific">Entomophthora muscae</name>
    <dbReference type="NCBI Taxonomy" id="34485"/>
    <lineage>
        <taxon>Eukaryota</taxon>
        <taxon>Fungi</taxon>
        <taxon>Fungi incertae sedis</taxon>
        <taxon>Zoopagomycota</taxon>
        <taxon>Entomophthoromycotina</taxon>
        <taxon>Entomophthoromycetes</taxon>
        <taxon>Entomophthorales</taxon>
        <taxon>Entomophthoraceae</taxon>
        <taxon>Entomophthora</taxon>
    </lineage>
</organism>